<reference evidence="7" key="1">
    <citation type="submission" date="2016-10" db="EMBL/GenBank/DDBJ databases">
        <authorList>
            <person name="Varghese N."/>
            <person name="Submissions S."/>
        </authorList>
    </citation>
    <scope>NUCLEOTIDE SEQUENCE [LARGE SCALE GENOMIC DNA]</scope>
    <source>
        <strain evidence="7">DSM 43161</strain>
    </source>
</reference>
<keyword evidence="3 6" id="KW-0238">DNA-binding</keyword>
<evidence type="ECO:0000256" key="2">
    <source>
        <dbReference type="ARBA" id="ARBA00023015"/>
    </source>
</evidence>
<dbReference type="FunFam" id="1.10.10.10:FF:000001">
    <property type="entry name" value="LysR family transcriptional regulator"/>
    <property type="match status" value="1"/>
</dbReference>
<accession>A0A1I5CX05</accession>
<dbReference type="SUPFAM" id="SSF46785">
    <property type="entry name" value="Winged helix' DNA-binding domain"/>
    <property type="match status" value="1"/>
</dbReference>
<dbReference type="GO" id="GO:0032993">
    <property type="term" value="C:protein-DNA complex"/>
    <property type="evidence" value="ECO:0007669"/>
    <property type="project" value="TreeGrafter"/>
</dbReference>
<dbReference type="PANTHER" id="PTHR30346">
    <property type="entry name" value="TRANSCRIPTIONAL DUAL REGULATOR HCAR-RELATED"/>
    <property type="match status" value="1"/>
</dbReference>
<evidence type="ECO:0000256" key="4">
    <source>
        <dbReference type="ARBA" id="ARBA00023163"/>
    </source>
</evidence>
<organism evidence="6 7">
    <name type="scientific">Geodermatophilus obscurus</name>
    <dbReference type="NCBI Taxonomy" id="1861"/>
    <lineage>
        <taxon>Bacteria</taxon>
        <taxon>Bacillati</taxon>
        <taxon>Actinomycetota</taxon>
        <taxon>Actinomycetes</taxon>
        <taxon>Geodermatophilales</taxon>
        <taxon>Geodermatophilaceae</taxon>
        <taxon>Geodermatophilus</taxon>
    </lineage>
</organism>
<dbReference type="GO" id="GO:0003700">
    <property type="term" value="F:DNA-binding transcription factor activity"/>
    <property type="evidence" value="ECO:0007669"/>
    <property type="project" value="InterPro"/>
</dbReference>
<comment type="similarity">
    <text evidence="1">Belongs to the LysR transcriptional regulatory family.</text>
</comment>
<name>A0A1I5CX05_9ACTN</name>
<dbReference type="PANTHER" id="PTHR30346:SF0">
    <property type="entry name" value="HCA OPERON TRANSCRIPTIONAL ACTIVATOR HCAR"/>
    <property type="match status" value="1"/>
</dbReference>
<dbReference type="SUPFAM" id="SSF53850">
    <property type="entry name" value="Periplasmic binding protein-like II"/>
    <property type="match status" value="1"/>
</dbReference>
<evidence type="ECO:0000313" key="6">
    <source>
        <dbReference type="EMBL" id="SFN91473.1"/>
    </source>
</evidence>
<proteinExistence type="inferred from homology"/>
<keyword evidence="7" id="KW-1185">Reference proteome</keyword>
<keyword evidence="4" id="KW-0804">Transcription</keyword>
<dbReference type="Pfam" id="PF03466">
    <property type="entry name" value="LysR_substrate"/>
    <property type="match status" value="1"/>
</dbReference>
<evidence type="ECO:0000313" key="7">
    <source>
        <dbReference type="Proteomes" id="UP000183642"/>
    </source>
</evidence>
<dbReference type="InterPro" id="IPR036390">
    <property type="entry name" value="WH_DNA-bd_sf"/>
</dbReference>
<dbReference type="Pfam" id="PF00126">
    <property type="entry name" value="HTH_1"/>
    <property type="match status" value="1"/>
</dbReference>
<gene>
    <name evidence="6" type="ORF">SAMN05660359_00611</name>
</gene>
<dbReference type="InterPro" id="IPR000847">
    <property type="entry name" value="LysR_HTH_N"/>
</dbReference>
<dbReference type="PRINTS" id="PR00039">
    <property type="entry name" value="HTHLYSR"/>
</dbReference>
<dbReference type="EMBL" id="FOWE01000001">
    <property type="protein sequence ID" value="SFN91473.1"/>
    <property type="molecule type" value="Genomic_DNA"/>
</dbReference>
<keyword evidence="2" id="KW-0805">Transcription regulation</keyword>
<dbReference type="GO" id="GO:0003677">
    <property type="term" value="F:DNA binding"/>
    <property type="evidence" value="ECO:0007669"/>
    <property type="project" value="UniProtKB-KW"/>
</dbReference>
<dbReference type="CDD" id="cd08414">
    <property type="entry name" value="PBP2_LTTR_aromatics_like"/>
    <property type="match status" value="1"/>
</dbReference>
<dbReference type="AlphaFoldDB" id="A0A1I5CX05"/>
<protein>
    <submittedName>
        <fullName evidence="6">DNA-binding transcriptional regulator, LysR family</fullName>
    </submittedName>
</protein>
<dbReference type="PROSITE" id="PS50931">
    <property type="entry name" value="HTH_LYSR"/>
    <property type="match status" value="1"/>
</dbReference>
<dbReference type="Gene3D" id="3.40.190.10">
    <property type="entry name" value="Periplasmic binding protein-like II"/>
    <property type="match status" value="2"/>
</dbReference>
<sequence length="314" mass="34306">MLRWVGTPTLGTVRPRREMPIHPDLCSAGMELELRHVRAFLAIAEEPTITRAAARLHMTQPALSRTLRRLEEQLGVVLVERSTRSMRLTPTGEAFRDRCRAVLAAVEDALAVAAPLRPLRLGHAWAAAGEHTTELLRAWSHAHPDRPLEVRRIGDRTAGLAGGEVDVALLRGPVDDGALQVRLLREEPRLAAVAADGRLADRDELTMADLAAEPVVLNRQYGTTTLDLWPADRRPGRTVEVADTEEWLTAVALGRGVGVTPASTAYFHGRPDVRYTPLRDAPPVPLLLAWRAASAHPSLPDFLRLAADVLGPGH</sequence>
<evidence type="ECO:0000256" key="3">
    <source>
        <dbReference type="ARBA" id="ARBA00023125"/>
    </source>
</evidence>
<evidence type="ECO:0000256" key="1">
    <source>
        <dbReference type="ARBA" id="ARBA00009437"/>
    </source>
</evidence>
<feature type="domain" description="HTH lysR-type" evidence="5">
    <location>
        <begin position="32"/>
        <end position="89"/>
    </location>
</feature>
<evidence type="ECO:0000259" key="5">
    <source>
        <dbReference type="PROSITE" id="PS50931"/>
    </source>
</evidence>
<dbReference type="Gene3D" id="1.10.10.10">
    <property type="entry name" value="Winged helix-like DNA-binding domain superfamily/Winged helix DNA-binding domain"/>
    <property type="match status" value="1"/>
</dbReference>
<dbReference type="InterPro" id="IPR036388">
    <property type="entry name" value="WH-like_DNA-bd_sf"/>
</dbReference>
<dbReference type="InterPro" id="IPR005119">
    <property type="entry name" value="LysR_subst-bd"/>
</dbReference>
<dbReference type="Proteomes" id="UP000183642">
    <property type="component" value="Unassembled WGS sequence"/>
</dbReference>